<protein>
    <submittedName>
        <fullName evidence="1">Uncharacterized protein</fullName>
    </submittedName>
</protein>
<organism evidence="1 2">
    <name type="scientific">Colletotrichum salicis</name>
    <dbReference type="NCBI Taxonomy" id="1209931"/>
    <lineage>
        <taxon>Eukaryota</taxon>
        <taxon>Fungi</taxon>
        <taxon>Dikarya</taxon>
        <taxon>Ascomycota</taxon>
        <taxon>Pezizomycotina</taxon>
        <taxon>Sordariomycetes</taxon>
        <taxon>Hypocreomycetidae</taxon>
        <taxon>Glomerellales</taxon>
        <taxon>Glomerellaceae</taxon>
        <taxon>Colletotrichum</taxon>
        <taxon>Colletotrichum acutatum species complex</taxon>
    </lineage>
</organism>
<gene>
    <name evidence="1" type="ORF">CSAL01_11519</name>
</gene>
<evidence type="ECO:0000313" key="1">
    <source>
        <dbReference type="EMBL" id="KXH69624.1"/>
    </source>
</evidence>
<dbReference type="Proteomes" id="UP000070121">
    <property type="component" value="Unassembled WGS sequence"/>
</dbReference>
<accession>A0A135VAB2</accession>
<dbReference type="EMBL" id="JFFI01000033">
    <property type="protein sequence ID" value="KXH69624.1"/>
    <property type="molecule type" value="Genomic_DNA"/>
</dbReference>
<sequence length="64" mass="6923">MCGEPKCPTATGRPASVGIIFFSLAQNFELAFERKPPPSIHPPPLETFLLPEISTGVAVPKFNK</sequence>
<evidence type="ECO:0000313" key="2">
    <source>
        <dbReference type="Proteomes" id="UP000070121"/>
    </source>
</evidence>
<name>A0A135VAB2_9PEZI</name>
<keyword evidence="2" id="KW-1185">Reference proteome</keyword>
<proteinExistence type="predicted"/>
<comment type="caution">
    <text evidence="1">The sequence shown here is derived from an EMBL/GenBank/DDBJ whole genome shotgun (WGS) entry which is preliminary data.</text>
</comment>
<dbReference type="AlphaFoldDB" id="A0A135VAB2"/>
<reference evidence="1 2" key="1">
    <citation type="submission" date="2014-02" db="EMBL/GenBank/DDBJ databases">
        <title>The genome sequence of Colletotrichum salicis CBS 607.94.</title>
        <authorList>
            <person name="Baroncelli R."/>
            <person name="Thon M.R."/>
        </authorList>
    </citation>
    <scope>NUCLEOTIDE SEQUENCE [LARGE SCALE GENOMIC DNA]</scope>
    <source>
        <strain evidence="1 2">CBS 607.94</strain>
    </source>
</reference>